<evidence type="ECO:0000256" key="4">
    <source>
        <dbReference type="ARBA" id="ARBA00022490"/>
    </source>
</evidence>
<feature type="region of interest" description="Disordered" evidence="13">
    <location>
        <begin position="1"/>
        <end position="78"/>
    </location>
</feature>
<keyword evidence="9" id="KW-0010">Activator</keyword>
<dbReference type="OMA" id="APQTTHD"/>
<keyword evidence="8" id="KW-0238">DNA-binding</keyword>
<dbReference type="InterPro" id="IPR000837">
    <property type="entry name" value="AP-1"/>
</dbReference>
<keyword evidence="7" id="KW-0805">Transcription regulation</keyword>
<reference evidence="15 16" key="1">
    <citation type="journal article" date="2011" name="Genome Biol. Evol.">
        <title>Integration of the genetic map and genome assembly of fugu facilitates insights into distinct features of genome evolution in teleosts and mammals.</title>
        <authorList>
            <person name="Kai W."/>
            <person name="Kikuchi K."/>
            <person name="Tohari S."/>
            <person name="Chew A.K."/>
            <person name="Tay A."/>
            <person name="Fujiwara A."/>
            <person name="Hosoya S."/>
            <person name="Suetake H."/>
            <person name="Naruse K."/>
            <person name="Brenner S."/>
            <person name="Suzuki Y."/>
            <person name="Venkatesh B."/>
        </authorList>
    </citation>
    <scope>NUCLEOTIDE SEQUENCE [LARGE SCALE GENOMIC DNA]</scope>
</reference>
<dbReference type="SUPFAM" id="SSF57959">
    <property type="entry name" value="Leucine zipper domain"/>
    <property type="match status" value="1"/>
</dbReference>
<evidence type="ECO:0000256" key="2">
    <source>
        <dbReference type="ARBA" id="ARBA00007163"/>
    </source>
</evidence>
<dbReference type="FunFam" id="1.20.5.170:FF:000043">
    <property type="entry name" value="Basic leucine zipper transcriptional factor ATF-like"/>
    <property type="match status" value="1"/>
</dbReference>
<dbReference type="Pfam" id="PF00170">
    <property type="entry name" value="bZIP_1"/>
    <property type="match status" value="1"/>
</dbReference>
<comment type="similarity">
    <text evidence="2">Belongs to the bZIP family.</text>
</comment>
<evidence type="ECO:0000256" key="11">
    <source>
        <dbReference type="ARBA" id="ARBA00023242"/>
    </source>
</evidence>
<keyword evidence="10" id="KW-0804">Transcription</keyword>
<sequence length="140" mass="15688">MAQGSDSNDTSYKSPSPGSRPVSALPPSRQRAPTCSHSSSDDAKKVMRREKNRIAAQKSRMRQTQKADSLHLESENLEKENAALRKEVKQLSEEAKYLASVLSSHEPLCTGLTPQNPEILFPTHHGSYHHQHITIPHYQH</sequence>
<comment type="subcellular location">
    <subcellularLocation>
        <location evidence="1">Cytoplasm</location>
    </subcellularLocation>
</comment>
<keyword evidence="16" id="KW-1185">Reference proteome</keyword>
<keyword evidence="4" id="KW-0963">Cytoplasm</keyword>
<dbReference type="PROSITE" id="PS50217">
    <property type="entry name" value="BZIP"/>
    <property type="match status" value="1"/>
</dbReference>
<accession>A0A674PII6</accession>
<evidence type="ECO:0000313" key="16">
    <source>
        <dbReference type="Proteomes" id="UP000005226"/>
    </source>
</evidence>
<evidence type="ECO:0000256" key="6">
    <source>
        <dbReference type="ARBA" id="ARBA00022782"/>
    </source>
</evidence>
<dbReference type="GO" id="GO:0000981">
    <property type="term" value="F:DNA-binding transcription factor activity, RNA polymerase II-specific"/>
    <property type="evidence" value="ECO:0007669"/>
    <property type="project" value="TreeGrafter"/>
</dbReference>
<evidence type="ECO:0000256" key="3">
    <source>
        <dbReference type="ARBA" id="ARBA00019754"/>
    </source>
</evidence>
<evidence type="ECO:0000256" key="13">
    <source>
        <dbReference type="SAM" id="MobiDB-lite"/>
    </source>
</evidence>
<gene>
    <name evidence="15" type="primary">batf</name>
</gene>
<feature type="domain" description="BZIP" evidence="14">
    <location>
        <begin position="42"/>
        <end position="105"/>
    </location>
</feature>
<dbReference type="InterPro" id="IPR004827">
    <property type="entry name" value="bZIP"/>
</dbReference>
<dbReference type="AlphaFoldDB" id="A0A674PII6"/>
<dbReference type="PRINTS" id="PR00042">
    <property type="entry name" value="LEUZIPPRFOS"/>
</dbReference>
<dbReference type="InterPro" id="IPR046347">
    <property type="entry name" value="bZIP_sf"/>
</dbReference>
<reference evidence="15" key="3">
    <citation type="submission" date="2025-09" db="UniProtKB">
        <authorList>
            <consortium name="Ensembl"/>
        </authorList>
    </citation>
    <scope>IDENTIFICATION</scope>
</reference>
<dbReference type="GO" id="GO:0000978">
    <property type="term" value="F:RNA polymerase II cis-regulatory region sequence-specific DNA binding"/>
    <property type="evidence" value="ECO:0007669"/>
    <property type="project" value="TreeGrafter"/>
</dbReference>
<dbReference type="FunCoup" id="A0A674PII6">
    <property type="interactions" value="88"/>
</dbReference>
<evidence type="ECO:0000256" key="9">
    <source>
        <dbReference type="ARBA" id="ARBA00023159"/>
    </source>
</evidence>
<keyword evidence="11" id="KW-0539">Nucleus</keyword>
<dbReference type="GeneTree" id="ENSGT00940000159745"/>
<keyword evidence="5" id="KW-0678">Repressor</keyword>
<evidence type="ECO:0000313" key="15">
    <source>
        <dbReference type="Ensembl" id="ENSTRUP00000085567.1"/>
    </source>
</evidence>
<dbReference type="GO" id="GO:0005634">
    <property type="term" value="C:nucleus"/>
    <property type="evidence" value="ECO:0007669"/>
    <property type="project" value="TreeGrafter"/>
</dbReference>
<dbReference type="PROSITE" id="PS00036">
    <property type="entry name" value="BZIP_BASIC"/>
    <property type="match status" value="1"/>
</dbReference>
<dbReference type="Ensembl" id="ENSTRUT00000073387.1">
    <property type="protein sequence ID" value="ENSTRUP00000085567.1"/>
    <property type="gene ID" value="ENSTRUG00000027959.1"/>
</dbReference>
<reference evidence="15" key="2">
    <citation type="submission" date="2025-08" db="UniProtKB">
        <authorList>
            <consortium name="Ensembl"/>
        </authorList>
    </citation>
    <scope>IDENTIFICATION</scope>
</reference>
<dbReference type="PANTHER" id="PTHR23351">
    <property type="entry name" value="FOS TRANSCRIPTION FACTOR-RELATED"/>
    <property type="match status" value="1"/>
</dbReference>
<dbReference type="CDD" id="cd14701">
    <property type="entry name" value="bZIP_BATF"/>
    <property type="match status" value="1"/>
</dbReference>
<evidence type="ECO:0000256" key="12">
    <source>
        <dbReference type="ARBA" id="ARBA00029907"/>
    </source>
</evidence>
<dbReference type="Proteomes" id="UP000005226">
    <property type="component" value="Chromosome 16"/>
</dbReference>
<keyword evidence="6" id="KW-0221">Differentiation</keyword>
<dbReference type="GO" id="GO:0005737">
    <property type="term" value="C:cytoplasm"/>
    <property type="evidence" value="ECO:0007669"/>
    <property type="project" value="UniProtKB-SubCell"/>
</dbReference>
<evidence type="ECO:0000256" key="7">
    <source>
        <dbReference type="ARBA" id="ARBA00023015"/>
    </source>
</evidence>
<evidence type="ECO:0000256" key="5">
    <source>
        <dbReference type="ARBA" id="ARBA00022491"/>
    </source>
</evidence>
<protein>
    <recommendedName>
        <fullName evidence="3">Basic leucine zipper transcriptional factor ATF-like</fullName>
    </recommendedName>
    <alternativeName>
        <fullName evidence="12">B-cell-activating transcription factor</fullName>
    </alternativeName>
</protein>
<dbReference type="Gene3D" id="1.20.5.170">
    <property type="match status" value="1"/>
</dbReference>
<evidence type="ECO:0000256" key="10">
    <source>
        <dbReference type="ARBA" id="ARBA00023163"/>
    </source>
</evidence>
<dbReference type="SMART" id="SM00338">
    <property type="entry name" value="BRLZ"/>
    <property type="match status" value="1"/>
</dbReference>
<dbReference type="GO" id="GO:0030154">
    <property type="term" value="P:cell differentiation"/>
    <property type="evidence" value="ECO:0007669"/>
    <property type="project" value="UniProtKB-KW"/>
</dbReference>
<evidence type="ECO:0000259" key="14">
    <source>
        <dbReference type="PROSITE" id="PS50217"/>
    </source>
</evidence>
<evidence type="ECO:0000256" key="1">
    <source>
        <dbReference type="ARBA" id="ARBA00004496"/>
    </source>
</evidence>
<evidence type="ECO:0000256" key="8">
    <source>
        <dbReference type="ARBA" id="ARBA00023125"/>
    </source>
</evidence>
<organism evidence="15 16">
    <name type="scientific">Takifugu rubripes</name>
    <name type="common">Japanese pufferfish</name>
    <name type="synonym">Fugu rubripes</name>
    <dbReference type="NCBI Taxonomy" id="31033"/>
    <lineage>
        <taxon>Eukaryota</taxon>
        <taxon>Metazoa</taxon>
        <taxon>Chordata</taxon>
        <taxon>Craniata</taxon>
        <taxon>Vertebrata</taxon>
        <taxon>Euteleostomi</taxon>
        <taxon>Actinopterygii</taxon>
        <taxon>Neopterygii</taxon>
        <taxon>Teleostei</taxon>
        <taxon>Neoteleostei</taxon>
        <taxon>Acanthomorphata</taxon>
        <taxon>Eupercaria</taxon>
        <taxon>Tetraodontiformes</taxon>
        <taxon>Tetradontoidea</taxon>
        <taxon>Tetraodontidae</taxon>
        <taxon>Takifugu</taxon>
    </lineage>
</organism>
<feature type="compositionally biased region" description="Polar residues" evidence="13">
    <location>
        <begin position="1"/>
        <end position="17"/>
    </location>
</feature>
<feature type="compositionally biased region" description="Basic and acidic residues" evidence="13">
    <location>
        <begin position="68"/>
        <end position="78"/>
    </location>
</feature>
<dbReference type="InParanoid" id="A0A674PII6"/>
<name>A0A674PII6_TAKRU</name>
<dbReference type="PANTHER" id="PTHR23351:SF14">
    <property type="entry name" value="BASIC LEUCINE ZIPPER TRANSCRIPTIONAL FACTOR ATF-LIKE"/>
    <property type="match status" value="1"/>
</dbReference>
<proteinExistence type="inferred from homology"/>